<name>A0ABQ8K4C0_9APHY</name>
<comment type="caution">
    <text evidence="2">The sequence shown here is derived from an EMBL/GenBank/DDBJ whole genome shotgun (WGS) entry which is preliminary data.</text>
</comment>
<evidence type="ECO:0000256" key="1">
    <source>
        <dbReference type="SAM" id="MobiDB-lite"/>
    </source>
</evidence>
<sequence length="156" mass="17658">MAPFRVSYVPQLPWELSFSPLLAGGAPPSTSPRLPLSPRIDSAQSSPRLPLVSSTSIERTPTRSRLKRSKLLPSPTPKPTARPSRSPILNLIKLLERMDDDISCEVQRVRESIRETRALVKEVKSEQRLRSSEFLAQRDKEDRETKGINDEFWLGV</sequence>
<feature type="compositionally biased region" description="Low complexity" evidence="1">
    <location>
        <begin position="27"/>
        <end position="39"/>
    </location>
</feature>
<proteinExistence type="predicted"/>
<keyword evidence="3" id="KW-1185">Reference proteome</keyword>
<dbReference type="GeneID" id="72007476"/>
<accession>A0ABQ8K4C0</accession>
<dbReference type="Proteomes" id="UP000814176">
    <property type="component" value="Unassembled WGS sequence"/>
</dbReference>
<feature type="compositionally biased region" description="Polar residues" evidence="1">
    <location>
        <begin position="42"/>
        <end position="59"/>
    </location>
</feature>
<evidence type="ECO:0000313" key="2">
    <source>
        <dbReference type="EMBL" id="KAH9831221.1"/>
    </source>
</evidence>
<dbReference type="EMBL" id="JADCUA010000027">
    <property type="protein sequence ID" value="KAH9831221.1"/>
    <property type="molecule type" value="Genomic_DNA"/>
</dbReference>
<organism evidence="2 3">
    <name type="scientific">Rhodofomes roseus</name>
    <dbReference type="NCBI Taxonomy" id="34475"/>
    <lineage>
        <taxon>Eukaryota</taxon>
        <taxon>Fungi</taxon>
        <taxon>Dikarya</taxon>
        <taxon>Basidiomycota</taxon>
        <taxon>Agaricomycotina</taxon>
        <taxon>Agaricomycetes</taxon>
        <taxon>Polyporales</taxon>
        <taxon>Rhodofomes</taxon>
    </lineage>
</organism>
<protein>
    <submittedName>
        <fullName evidence="2">Uncharacterized protein</fullName>
    </submittedName>
</protein>
<gene>
    <name evidence="2" type="ORF">C8Q71DRAFT_850923</name>
</gene>
<dbReference type="RefSeq" id="XP_047774382.1">
    <property type="nucleotide sequence ID" value="XM_047926744.1"/>
</dbReference>
<feature type="region of interest" description="Disordered" evidence="1">
    <location>
        <begin position="25"/>
        <end position="85"/>
    </location>
</feature>
<evidence type="ECO:0000313" key="3">
    <source>
        <dbReference type="Proteomes" id="UP000814176"/>
    </source>
</evidence>
<reference evidence="2 3" key="1">
    <citation type="journal article" date="2021" name="Environ. Microbiol.">
        <title>Gene family expansions and transcriptome signatures uncover fungal adaptations to wood decay.</title>
        <authorList>
            <person name="Hage H."/>
            <person name="Miyauchi S."/>
            <person name="Viragh M."/>
            <person name="Drula E."/>
            <person name="Min B."/>
            <person name="Chaduli D."/>
            <person name="Navarro D."/>
            <person name="Favel A."/>
            <person name="Norest M."/>
            <person name="Lesage-Meessen L."/>
            <person name="Balint B."/>
            <person name="Merenyi Z."/>
            <person name="de Eugenio L."/>
            <person name="Morin E."/>
            <person name="Martinez A.T."/>
            <person name="Baldrian P."/>
            <person name="Stursova M."/>
            <person name="Martinez M.J."/>
            <person name="Novotny C."/>
            <person name="Magnuson J.K."/>
            <person name="Spatafora J.W."/>
            <person name="Maurice S."/>
            <person name="Pangilinan J."/>
            <person name="Andreopoulos W."/>
            <person name="LaButti K."/>
            <person name="Hundley H."/>
            <person name="Na H."/>
            <person name="Kuo A."/>
            <person name="Barry K."/>
            <person name="Lipzen A."/>
            <person name="Henrissat B."/>
            <person name="Riley R."/>
            <person name="Ahrendt S."/>
            <person name="Nagy L.G."/>
            <person name="Grigoriev I.V."/>
            <person name="Martin F."/>
            <person name="Rosso M.N."/>
        </authorList>
    </citation>
    <scope>NUCLEOTIDE SEQUENCE [LARGE SCALE GENOMIC DNA]</scope>
    <source>
        <strain evidence="2 3">CIRM-BRFM 1785</strain>
    </source>
</reference>